<keyword evidence="10" id="KW-1185">Reference proteome</keyword>
<dbReference type="GO" id="GO:0035091">
    <property type="term" value="F:phosphatidylinositol binding"/>
    <property type="evidence" value="ECO:0007669"/>
    <property type="project" value="UniProtKB-ARBA"/>
</dbReference>
<name>A0AAD4HAA2_9FUNG</name>
<proteinExistence type="inferred from homology"/>
<evidence type="ECO:0000313" key="9">
    <source>
        <dbReference type="EMBL" id="KAG0280217.1"/>
    </source>
</evidence>
<dbReference type="PANTHER" id="PTHR10809">
    <property type="entry name" value="VESICLE-ASSOCIATED MEMBRANE PROTEIN-ASSOCIATED PROTEIN"/>
    <property type="match status" value="1"/>
</dbReference>
<evidence type="ECO:0000259" key="8">
    <source>
        <dbReference type="PROSITE" id="PS50202"/>
    </source>
</evidence>
<dbReference type="PIRSF" id="PIRSF019693">
    <property type="entry name" value="VAMP-associated"/>
    <property type="match status" value="1"/>
</dbReference>
<dbReference type="PANTHER" id="PTHR10809:SF6">
    <property type="entry name" value="AT11025P-RELATED"/>
    <property type="match status" value="1"/>
</dbReference>
<feature type="domain" description="MSP" evidence="8">
    <location>
        <begin position="2"/>
        <end position="126"/>
    </location>
</feature>
<evidence type="ECO:0000256" key="7">
    <source>
        <dbReference type="SAM" id="Phobius"/>
    </source>
</evidence>
<dbReference type="EMBL" id="JAAAIL010000077">
    <property type="protein sequence ID" value="KAG0280217.1"/>
    <property type="molecule type" value="Genomic_DNA"/>
</dbReference>
<dbReference type="Gene3D" id="2.60.40.10">
    <property type="entry name" value="Immunoglobulins"/>
    <property type="match status" value="1"/>
</dbReference>
<dbReference type="GO" id="GO:0160219">
    <property type="term" value="C:cortical endoplasmic reticulum membrane"/>
    <property type="evidence" value="ECO:0007669"/>
    <property type="project" value="UniProtKB-ARBA"/>
</dbReference>
<dbReference type="GO" id="GO:0090158">
    <property type="term" value="P:endoplasmic reticulum membrane organization"/>
    <property type="evidence" value="ECO:0007669"/>
    <property type="project" value="TreeGrafter"/>
</dbReference>
<evidence type="ECO:0000256" key="3">
    <source>
        <dbReference type="ARBA" id="ARBA00022692"/>
    </source>
</evidence>
<dbReference type="InterPro" id="IPR008962">
    <property type="entry name" value="PapD-like_sf"/>
</dbReference>
<evidence type="ECO:0000256" key="6">
    <source>
        <dbReference type="SAM" id="MobiDB-lite"/>
    </source>
</evidence>
<dbReference type="Proteomes" id="UP001194580">
    <property type="component" value="Unassembled WGS sequence"/>
</dbReference>
<reference evidence="9" key="1">
    <citation type="journal article" date="2020" name="Fungal Divers.">
        <title>Resolving the Mortierellaceae phylogeny through synthesis of multi-gene phylogenetics and phylogenomics.</title>
        <authorList>
            <person name="Vandepol N."/>
            <person name="Liber J."/>
            <person name="Desiro A."/>
            <person name="Na H."/>
            <person name="Kennedy M."/>
            <person name="Barry K."/>
            <person name="Grigoriev I.V."/>
            <person name="Miller A.N."/>
            <person name="O'Donnell K."/>
            <person name="Stajich J.E."/>
            <person name="Bonito G."/>
        </authorList>
    </citation>
    <scope>NUCLEOTIDE SEQUENCE</scope>
    <source>
        <strain evidence="9">NRRL 28262</strain>
    </source>
</reference>
<feature type="transmembrane region" description="Helical" evidence="7">
    <location>
        <begin position="254"/>
        <end position="274"/>
    </location>
</feature>
<evidence type="ECO:0000256" key="5">
    <source>
        <dbReference type="ARBA" id="ARBA00023136"/>
    </source>
</evidence>
<keyword evidence="3 7" id="KW-0812">Transmembrane</keyword>
<protein>
    <submittedName>
        <fullName evidence="9">Phosphatidylinositol-binding protein scs2</fullName>
    </submittedName>
</protein>
<feature type="region of interest" description="Disordered" evidence="6">
    <location>
        <begin position="221"/>
        <end position="241"/>
    </location>
</feature>
<evidence type="ECO:0000256" key="4">
    <source>
        <dbReference type="ARBA" id="ARBA00022989"/>
    </source>
</evidence>
<dbReference type="InterPro" id="IPR013783">
    <property type="entry name" value="Ig-like_fold"/>
</dbReference>
<comment type="similarity">
    <text evidence="2">Belongs to the VAMP-associated protein (VAP) (TC 9.B.17) family.</text>
</comment>
<evidence type="ECO:0000256" key="1">
    <source>
        <dbReference type="ARBA" id="ARBA00004211"/>
    </source>
</evidence>
<sequence>MSIELEPSSQLAFRRPLTDAIKETLFIRNPTQLPISFKVKTTAPKQYCVRPNSGRIEPGQELEVQVQMQAMKEDPPIDFKCKDKFLVQSIAITAERMQLAPQDLWPTVEREARDQIREKKIRCVFLPPLGHEITQIKEEELEATPSPTSHVTFRDSTNNDNTVPAPASPIRQAAQHISVAHVQNPFNASSATSGDVRTLKHEIESAQATIQSLQSSVERLQKEANSLRQRRPDSGSASTPTMTAVHLKNSQQEGYPVTYVAGAAVVAFLFAYIFF</sequence>
<dbReference type="GO" id="GO:1902647">
    <property type="term" value="P:negative regulation of 1-phosphatidyl-1D-myo-inositol 4,5-bisphosphate biosynthetic process"/>
    <property type="evidence" value="ECO:0007669"/>
    <property type="project" value="UniProtKB-ARBA"/>
</dbReference>
<dbReference type="GO" id="GO:0140506">
    <property type="term" value="F:endoplasmic reticulum-autophagosome adaptor activity"/>
    <property type="evidence" value="ECO:0007669"/>
    <property type="project" value="UniProtKB-ARBA"/>
</dbReference>
<dbReference type="GO" id="GO:0160214">
    <property type="term" value="F:endoplasmic reticulum-plasma membrane adaptor activity"/>
    <property type="evidence" value="ECO:0007669"/>
    <property type="project" value="UniProtKB-ARBA"/>
</dbReference>
<comment type="caution">
    <text evidence="9">The sequence shown here is derived from an EMBL/GenBank/DDBJ whole genome shotgun (WGS) entry which is preliminary data.</text>
</comment>
<keyword evidence="5 7" id="KW-0472">Membrane</keyword>
<dbReference type="GO" id="GO:0061709">
    <property type="term" value="P:reticulophagy"/>
    <property type="evidence" value="ECO:0007669"/>
    <property type="project" value="UniProtKB-ARBA"/>
</dbReference>
<dbReference type="Pfam" id="PF00635">
    <property type="entry name" value="Motile_Sperm"/>
    <property type="match status" value="1"/>
</dbReference>
<dbReference type="FunFam" id="2.60.40.10:FF:000813">
    <property type="entry name" value="Vesicle-associated protein 1-1"/>
    <property type="match status" value="1"/>
</dbReference>
<accession>A0AAD4HAA2</accession>
<dbReference type="GO" id="GO:0001786">
    <property type="term" value="F:phosphatidylserine binding"/>
    <property type="evidence" value="ECO:0007669"/>
    <property type="project" value="UniProtKB-ARBA"/>
</dbReference>
<dbReference type="AlphaFoldDB" id="A0AAD4HAA2"/>
<dbReference type="SUPFAM" id="SSF49354">
    <property type="entry name" value="PapD-like"/>
    <property type="match status" value="1"/>
</dbReference>
<dbReference type="GO" id="GO:0007009">
    <property type="term" value="P:plasma membrane organization"/>
    <property type="evidence" value="ECO:0007669"/>
    <property type="project" value="UniProtKB-ARBA"/>
</dbReference>
<evidence type="ECO:0000313" key="10">
    <source>
        <dbReference type="Proteomes" id="UP001194580"/>
    </source>
</evidence>
<keyword evidence="4 7" id="KW-1133">Transmembrane helix</keyword>
<dbReference type="GO" id="GO:0005886">
    <property type="term" value="C:plasma membrane"/>
    <property type="evidence" value="ECO:0007669"/>
    <property type="project" value="TreeGrafter"/>
</dbReference>
<gene>
    <name evidence="9" type="primary">SCS2_2</name>
    <name evidence="9" type="ORF">BGZ95_010895</name>
</gene>
<organism evidence="9 10">
    <name type="scientific">Linnemannia exigua</name>
    <dbReference type="NCBI Taxonomy" id="604196"/>
    <lineage>
        <taxon>Eukaryota</taxon>
        <taxon>Fungi</taxon>
        <taxon>Fungi incertae sedis</taxon>
        <taxon>Mucoromycota</taxon>
        <taxon>Mortierellomycotina</taxon>
        <taxon>Mortierellomycetes</taxon>
        <taxon>Mortierellales</taxon>
        <taxon>Mortierellaceae</taxon>
        <taxon>Linnemannia</taxon>
    </lineage>
</organism>
<dbReference type="InterPro" id="IPR016763">
    <property type="entry name" value="VAP"/>
</dbReference>
<dbReference type="GO" id="GO:0051685">
    <property type="term" value="P:maintenance of ER location"/>
    <property type="evidence" value="ECO:0007669"/>
    <property type="project" value="UniProtKB-ARBA"/>
</dbReference>
<dbReference type="InterPro" id="IPR000535">
    <property type="entry name" value="MSP_dom"/>
</dbReference>
<dbReference type="GO" id="GO:0033149">
    <property type="term" value="F:FFAT motif binding"/>
    <property type="evidence" value="ECO:0007669"/>
    <property type="project" value="TreeGrafter"/>
</dbReference>
<evidence type="ECO:0000256" key="2">
    <source>
        <dbReference type="ARBA" id="ARBA00008932"/>
    </source>
</evidence>
<comment type="subcellular location">
    <subcellularLocation>
        <location evidence="1">Membrane</location>
        <topology evidence="1">Single-pass type IV membrane protein</topology>
    </subcellularLocation>
</comment>
<dbReference type="GO" id="GO:0061817">
    <property type="term" value="P:endoplasmic reticulum-plasma membrane tethering"/>
    <property type="evidence" value="ECO:0007669"/>
    <property type="project" value="UniProtKB-ARBA"/>
</dbReference>
<dbReference type="PROSITE" id="PS50202">
    <property type="entry name" value="MSP"/>
    <property type="match status" value="1"/>
</dbReference>